<evidence type="ECO:0000313" key="1">
    <source>
        <dbReference type="EMBL" id="MEQ2303667.1"/>
    </source>
</evidence>
<comment type="caution">
    <text evidence="1">The sequence shown here is derived from an EMBL/GenBank/DDBJ whole genome shotgun (WGS) entry which is preliminary data.</text>
</comment>
<name>A0ABV0ZCQ2_9TELE</name>
<organism evidence="1 2">
    <name type="scientific">Ameca splendens</name>
    <dbReference type="NCBI Taxonomy" id="208324"/>
    <lineage>
        <taxon>Eukaryota</taxon>
        <taxon>Metazoa</taxon>
        <taxon>Chordata</taxon>
        <taxon>Craniata</taxon>
        <taxon>Vertebrata</taxon>
        <taxon>Euteleostomi</taxon>
        <taxon>Actinopterygii</taxon>
        <taxon>Neopterygii</taxon>
        <taxon>Teleostei</taxon>
        <taxon>Neoteleostei</taxon>
        <taxon>Acanthomorphata</taxon>
        <taxon>Ovalentaria</taxon>
        <taxon>Atherinomorphae</taxon>
        <taxon>Cyprinodontiformes</taxon>
        <taxon>Goodeidae</taxon>
        <taxon>Ameca</taxon>
    </lineage>
</organism>
<proteinExistence type="predicted"/>
<accession>A0ABV0ZCQ2</accession>
<reference evidence="1 2" key="1">
    <citation type="submission" date="2021-06" db="EMBL/GenBank/DDBJ databases">
        <authorList>
            <person name="Palmer J.M."/>
        </authorList>
    </citation>
    <scope>NUCLEOTIDE SEQUENCE [LARGE SCALE GENOMIC DNA]</scope>
    <source>
        <strain evidence="1 2">AS_MEX2019</strain>
        <tissue evidence="1">Muscle</tissue>
    </source>
</reference>
<dbReference type="Proteomes" id="UP001469553">
    <property type="component" value="Unassembled WGS sequence"/>
</dbReference>
<gene>
    <name evidence="1" type="ORF">AMECASPLE_019353</name>
</gene>
<keyword evidence="2" id="KW-1185">Reference proteome</keyword>
<sequence>MRHQADLHVCCFGKSSTTDPQEQFGSSLRENAVSAGEPATVKVTSTPRLERNNRLHSSSFASKTEPAQMQPWLLSTHLRSTHSGILGTQVIASCKHQEHPEGLRNETTKC</sequence>
<evidence type="ECO:0000313" key="2">
    <source>
        <dbReference type="Proteomes" id="UP001469553"/>
    </source>
</evidence>
<protein>
    <submittedName>
        <fullName evidence="1">Uncharacterized protein</fullName>
    </submittedName>
</protein>
<dbReference type="EMBL" id="JAHRIP010057985">
    <property type="protein sequence ID" value="MEQ2303667.1"/>
    <property type="molecule type" value="Genomic_DNA"/>
</dbReference>